<dbReference type="GO" id="GO:0003676">
    <property type="term" value="F:nucleic acid binding"/>
    <property type="evidence" value="ECO:0007669"/>
    <property type="project" value="InterPro"/>
</dbReference>
<dbReference type="Proteomes" id="UP001367676">
    <property type="component" value="Unassembled WGS sequence"/>
</dbReference>
<dbReference type="Pfam" id="PF00098">
    <property type="entry name" value="zf-CCHC"/>
    <property type="match status" value="1"/>
</dbReference>
<dbReference type="AlphaFoldDB" id="A0AAN9TM15"/>
<dbReference type="PROSITE" id="PS50158">
    <property type="entry name" value="ZF_CCHC"/>
    <property type="match status" value="1"/>
</dbReference>
<keyword evidence="1" id="KW-0862">Zinc</keyword>
<protein>
    <recommendedName>
        <fullName evidence="3">CCHC-type domain-containing protein</fullName>
    </recommendedName>
</protein>
<dbReference type="EMBL" id="JBBCAQ010000020">
    <property type="protein sequence ID" value="KAK7592891.1"/>
    <property type="molecule type" value="Genomic_DNA"/>
</dbReference>
<dbReference type="Gene3D" id="4.10.60.10">
    <property type="entry name" value="Zinc finger, CCHC-type"/>
    <property type="match status" value="1"/>
</dbReference>
<feature type="region of interest" description="Disordered" evidence="2">
    <location>
        <begin position="1"/>
        <end position="42"/>
    </location>
</feature>
<dbReference type="SUPFAM" id="SSF57756">
    <property type="entry name" value="Retrovirus zinc finger-like domains"/>
    <property type="match status" value="1"/>
</dbReference>
<evidence type="ECO:0000256" key="2">
    <source>
        <dbReference type="SAM" id="MobiDB-lite"/>
    </source>
</evidence>
<comment type="caution">
    <text evidence="4">The sequence shown here is derived from an EMBL/GenBank/DDBJ whole genome shotgun (WGS) entry which is preliminary data.</text>
</comment>
<dbReference type="GO" id="GO:0008270">
    <property type="term" value="F:zinc ion binding"/>
    <property type="evidence" value="ECO:0007669"/>
    <property type="project" value="UniProtKB-KW"/>
</dbReference>
<evidence type="ECO:0000259" key="3">
    <source>
        <dbReference type="PROSITE" id="PS50158"/>
    </source>
</evidence>
<keyword evidence="1" id="KW-0479">Metal-binding</keyword>
<dbReference type="SMART" id="SM00343">
    <property type="entry name" value="ZnF_C2HC"/>
    <property type="match status" value="2"/>
</dbReference>
<dbReference type="InterPro" id="IPR036875">
    <property type="entry name" value="Znf_CCHC_sf"/>
</dbReference>
<keyword evidence="1" id="KW-0863">Zinc-finger</keyword>
<reference evidence="4 5" key="1">
    <citation type="submission" date="2024-03" db="EMBL/GenBank/DDBJ databases">
        <title>Adaptation during the transition from Ophiocordyceps entomopathogen to insect associate is accompanied by gene loss and intensified selection.</title>
        <authorList>
            <person name="Ward C.M."/>
            <person name="Onetto C.A."/>
            <person name="Borneman A.R."/>
        </authorList>
    </citation>
    <scope>NUCLEOTIDE SEQUENCE [LARGE SCALE GENOMIC DNA]</scope>
    <source>
        <strain evidence="4">AWRI1</strain>
        <tissue evidence="4">Single Adult Female</tissue>
    </source>
</reference>
<evidence type="ECO:0000313" key="5">
    <source>
        <dbReference type="Proteomes" id="UP001367676"/>
    </source>
</evidence>
<organism evidence="4 5">
    <name type="scientific">Parthenolecanium corni</name>
    <dbReference type="NCBI Taxonomy" id="536013"/>
    <lineage>
        <taxon>Eukaryota</taxon>
        <taxon>Metazoa</taxon>
        <taxon>Ecdysozoa</taxon>
        <taxon>Arthropoda</taxon>
        <taxon>Hexapoda</taxon>
        <taxon>Insecta</taxon>
        <taxon>Pterygota</taxon>
        <taxon>Neoptera</taxon>
        <taxon>Paraneoptera</taxon>
        <taxon>Hemiptera</taxon>
        <taxon>Sternorrhyncha</taxon>
        <taxon>Coccoidea</taxon>
        <taxon>Coccidae</taxon>
        <taxon>Parthenolecanium</taxon>
    </lineage>
</organism>
<feature type="domain" description="CCHC-type" evidence="3">
    <location>
        <begin position="364"/>
        <end position="379"/>
    </location>
</feature>
<proteinExistence type="predicted"/>
<accession>A0AAN9TM15</accession>
<name>A0AAN9TM15_9HEMI</name>
<evidence type="ECO:0000256" key="1">
    <source>
        <dbReference type="PROSITE-ProRule" id="PRU00047"/>
    </source>
</evidence>
<feature type="compositionally biased region" description="Low complexity" evidence="2">
    <location>
        <begin position="1"/>
        <end position="19"/>
    </location>
</feature>
<gene>
    <name evidence="4" type="ORF">V9T40_007643</name>
</gene>
<dbReference type="InterPro" id="IPR001878">
    <property type="entry name" value="Znf_CCHC"/>
</dbReference>
<evidence type="ECO:0000313" key="4">
    <source>
        <dbReference type="EMBL" id="KAK7592891.1"/>
    </source>
</evidence>
<sequence length="479" mass="55261">MNSDNGTTESSNSTSSPDDNYIKDPDWRPPTGQGSKDERPKITCEKLNKAFRAARETSGLMTISNQPQTEKMKCLDFSIVLNKLPDELIRENLGESETQEPESTGLTQEINRAALAYSDSGKNNFKNFEYTEANFCDENYAMNKNTHLTKLQICDEIFKMFDNTIAINILFEDKSAVNFVRNDYKLIKRCVNFTDDSPPVESVKSNPLNLPESYLNQKNMEASSPIRDRSPLRVRSPIKEISPPTFSPEEKESRIIVPRYRFTRQVIELPVKDLEINDFDTILNNSHNEFKSDMHFLHLDKDFKLGEIPKLAFYQNPDYIKKFEKLDRELSFDLTLDNLFLTLEQFGKEKEFYACEDSWLAKERCYACHANGHIARDCPIGNLNLRKCYNCEKFTTHISRDCPLKRDEMPPIEVRIPELEPDWTDENKYSPPGAPRQQIVLDRAFMLAIGNELFASSLLGVERMDVSDEEEDNAGEERQ</sequence>
<keyword evidence="5" id="KW-1185">Reference proteome</keyword>